<feature type="chain" id="PRO_5040787344" description="LPXTG cell wall anchor domain-containing protein" evidence="3">
    <location>
        <begin position="26"/>
        <end position="269"/>
    </location>
</feature>
<reference evidence="4" key="1">
    <citation type="submission" date="2023-03" db="EMBL/GenBank/DDBJ databases">
        <title>Actinorhabdospora filicis NBRC 111898.</title>
        <authorList>
            <person name="Ichikawa N."/>
            <person name="Sato H."/>
            <person name="Tonouchi N."/>
        </authorList>
    </citation>
    <scope>NUCLEOTIDE SEQUENCE</scope>
    <source>
        <strain evidence="4">NBRC 111898</strain>
    </source>
</reference>
<evidence type="ECO:0000313" key="5">
    <source>
        <dbReference type="Proteomes" id="UP001165079"/>
    </source>
</evidence>
<accession>A0A9W6SR25</accession>
<dbReference type="AlphaFoldDB" id="A0A9W6SR25"/>
<protein>
    <recommendedName>
        <fullName evidence="6">LPXTG cell wall anchor domain-containing protein</fullName>
    </recommendedName>
</protein>
<dbReference type="Proteomes" id="UP001165079">
    <property type="component" value="Unassembled WGS sequence"/>
</dbReference>
<gene>
    <name evidence="4" type="ORF">Afil01_55530</name>
</gene>
<proteinExistence type="predicted"/>
<dbReference type="NCBIfam" id="TIGR01167">
    <property type="entry name" value="LPXTG_anchor"/>
    <property type="match status" value="1"/>
</dbReference>
<keyword evidence="5" id="KW-1185">Reference proteome</keyword>
<evidence type="ECO:0000256" key="1">
    <source>
        <dbReference type="SAM" id="MobiDB-lite"/>
    </source>
</evidence>
<keyword evidence="2" id="KW-0472">Membrane</keyword>
<feature type="signal peptide" evidence="3">
    <location>
        <begin position="1"/>
        <end position="25"/>
    </location>
</feature>
<name>A0A9W6SR25_9ACTN</name>
<keyword evidence="2" id="KW-1133">Transmembrane helix</keyword>
<organism evidence="4 5">
    <name type="scientific">Actinorhabdospora filicis</name>
    <dbReference type="NCBI Taxonomy" id="1785913"/>
    <lineage>
        <taxon>Bacteria</taxon>
        <taxon>Bacillati</taxon>
        <taxon>Actinomycetota</taxon>
        <taxon>Actinomycetes</taxon>
        <taxon>Micromonosporales</taxon>
        <taxon>Micromonosporaceae</taxon>
        <taxon>Actinorhabdospora</taxon>
    </lineage>
</organism>
<keyword evidence="3" id="KW-0732">Signal</keyword>
<keyword evidence="2" id="KW-0812">Transmembrane</keyword>
<dbReference type="EMBL" id="BSTX01000004">
    <property type="protein sequence ID" value="GLZ80746.1"/>
    <property type="molecule type" value="Genomic_DNA"/>
</dbReference>
<sequence>MKTLLRVAAISGAALTLLLAAPALAQAGDAKSGLTCDVAGAVYGSVVYHGEITLADFCHGADGAQIKAVSINSITTGATAVKTQDLLGITIDVEYMDLGVEYIVEATVTDGTNEAAFVWSSLVSLRGTPDIDFTADKDNKATGDLSRNDYRDDFVYTIDTSTKHGDITVNPDGTFLYQGDKDFGADQFYYKVAWKTKYHGVEYEIRSANLHQAAKPEPSPSKSTTKPAAGGKDQLAQTGAPVPLVGLTGAGALALGGGALWLARRRRAA</sequence>
<evidence type="ECO:0000256" key="2">
    <source>
        <dbReference type="SAM" id="Phobius"/>
    </source>
</evidence>
<dbReference type="RefSeq" id="WP_285665988.1">
    <property type="nucleotide sequence ID" value="NZ_BSTX01000004.1"/>
</dbReference>
<feature type="transmembrane region" description="Helical" evidence="2">
    <location>
        <begin position="242"/>
        <end position="263"/>
    </location>
</feature>
<dbReference type="Pfam" id="PF17963">
    <property type="entry name" value="Big_9"/>
    <property type="match status" value="1"/>
</dbReference>
<evidence type="ECO:0000256" key="3">
    <source>
        <dbReference type="SAM" id="SignalP"/>
    </source>
</evidence>
<feature type="compositionally biased region" description="Low complexity" evidence="1">
    <location>
        <begin position="213"/>
        <end position="229"/>
    </location>
</feature>
<comment type="caution">
    <text evidence="4">The sequence shown here is derived from an EMBL/GenBank/DDBJ whole genome shotgun (WGS) entry which is preliminary data.</text>
</comment>
<evidence type="ECO:0000313" key="4">
    <source>
        <dbReference type="EMBL" id="GLZ80746.1"/>
    </source>
</evidence>
<feature type="region of interest" description="Disordered" evidence="1">
    <location>
        <begin position="211"/>
        <end position="236"/>
    </location>
</feature>
<evidence type="ECO:0008006" key="6">
    <source>
        <dbReference type="Google" id="ProtNLM"/>
    </source>
</evidence>